<organism evidence="1 2">
    <name type="scientific">Splendidivirga corallicola</name>
    <dbReference type="NCBI Taxonomy" id="3051826"/>
    <lineage>
        <taxon>Bacteria</taxon>
        <taxon>Pseudomonadati</taxon>
        <taxon>Bacteroidota</taxon>
        <taxon>Cytophagia</taxon>
        <taxon>Cytophagales</taxon>
        <taxon>Splendidivirgaceae</taxon>
        <taxon>Splendidivirga</taxon>
    </lineage>
</organism>
<comment type="caution">
    <text evidence="1">The sequence shown here is derived from an EMBL/GenBank/DDBJ whole genome shotgun (WGS) entry which is preliminary data.</text>
</comment>
<dbReference type="EMBL" id="JAUJEA010000012">
    <property type="protein sequence ID" value="MDN5204615.1"/>
    <property type="molecule type" value="Genomic_DNA"/>
</dbReference>
<sequence>MITFAGAFGGLLFTARDDGFTKPHRDPENKYAWKLGWVSDCAYGIAGGYVVFLILPNNSNLIDSTKILSFLQPLALALVGGYGGRSLVDRALANVANDAKEAIKTAQETKTQMIQIQESDTLAIELVMQHLDENSEVQDIQELQEAIKKASLTTRLEIFREAREFRKSNWEKNPELIERTIPIFKALIENSAGEKFHRTHAQLGYALKDQTNPNWKEAFEELSKAIMLRDDKGAKGFLMYEFNRAICGIKLQLERNLILQDIKAAANRKELSKKMRLMNDFKNWAEVNGESINQILGQTP</sequence>
<proteinExistence type="predicted"/>
<protein>
    <submittedName>
        <fullName evidence="1">Uncharacterized protein</fullName>
    </submittedName>
</protein>
<keyword evidence="2" id="KW-1185">Reference proteome</keyword>
<name>A0ABT8KYY1_9BACT</name>
<reference evidence="1" key="1">
    <citation type="submission" date="2023-06" db="EMBL/GenBank/DDBJ databases">
        <title>Genomic of Parafulvivirga corallium.</title>
        <authorList>
            <person name="Wang G."/>
        </authorList>
    </citation>
    <scope>NUCLEOTIDE SEQUENCE</scope>
    <source>
        <strain evidence="1">BMA10</strain>
    </source>
</reference>
<dbReference type="Proteomes" id="UP001172082">
    <property type="component" value="Unassembled WGS sequence"/>
</dbReference>
<gene>
    <name evidence="1" type="ORF">QQ008_24700</name>
</gene>
<evidence type="ECO:0000313" key="1">
    <source>
        <dbReference type="EMBL" id="MDN5204615.1"/>
    </source>
</evidence>
<dbReference type="RefSeq" id="WP_346754639.1">
    <property type="nucleotide sequence ID" value="NZ_JAUJEA010000012.1"/>
</dbReference>
<evidence type="ECO:0000313" key="2">
    <source>
        <dbReference type="Proteomes" id="UP001172082"/>
    </source>
</evidence>
<accession>A0ABT8KYY1</accession>